<dbReference type="EC" id="4.2.1.1" evidence="2 8"/>
<dbReference type="PROSITE" id="PS00704">
    <property type="entry name" value="PROK_CO2_ANHYDRASE_1"/>
    <property type="match status" value="1"/>
</dbReference>
<dbReference type="PROSITE" id="PS00705">
    <property type="entry name" value="PROK_CO2_ANHYDRASE_2"/>
    <property type="match status" value="1"/>
</dbReference>
<dbReference type="PANTHER" id="PTHR11002">
    <property type="entry name" value="CARBONIC ANHYDRASE"/>
    <property type="match status" value="1"/>
</dbReference>
<dbReference type="PANTHER" id="PTHR11002:SF76">
    <property type="entry name" value="CARBONIC ANHYDRASE"/>
    <property type="match status" value="1"/>
</dbReference>
<keyword evidence="5 8" id="KW-0456">Lyase</keyword>
<dbReference type="SMART" id="SM00947">
    <property type="entry name" value="Pro_CA"/>
    <property type="match status" value="1"/>
</dbReference>
<evidence type="ECO:0000256" key="3">
    <source>
        <dbReference type="ARBA" id="ARBA00022723"/>
    </source>
</evidence>
<organism evidence="9 10">
    <name type="scientific">Gloeomargarita lithophora Alchichica-D10</name>
    <dbReference type="NCBI Taxonomy" id="1188229"/>
    <lineage>
        <taxon>Bacteria</taxon>
        <taxon>Bacillati</taxon>
        <taxon>Cyanobacteriota</taxon>
        <taxon>Cyanophyceae</taxon>
        <taxon>Gloeomargaritales</taxon>
        <taxon>Gloeomargaritaceae</taxon>
        <taxon>Gloeomargarita</taxon>
    </lineage>
</organism>
<feature type="binding site" evidence="7">
    <location>
        <position position="104"/>
    </location>
    <ligand>
        <name>Zn(2+)</name>
        <dbReference type="ChEBI" id="CHEBI:29105"/>
    </ligand>
</feature>
<dbReference type="SUPFAM" id="SSF53056">
    <property type="entry name" value="beta-carbonic anhydrase, cab"/>
    <property type="match status" value="1"/>
</dbReference>
<accession>A0A1J0ADB5</accession>
<comment type="cofactor">
    <cofactor evidence="7">
        <name>Zn(2+)</name>
        <dbReference type="ChEBI" id="CHEBI:29105"/>
    </cofactor>
    <text evidence="7">Binds 1 zinc ion per subunit.</text>
</comment>
<feature type="binding site" evidence="7">
    <location>
        <position position="101"/>
    </location>
    <ligand>
        <name>Zn(2+)</name>
        <dbReference type="ChEBI" id="CHEBI:29105"/>
    </ligand>
</feature>
<dbReference type="Pfam" id="PF00484">
    <property type="entry name" value="Pro_CA"/>
    <property type="match status" value="1"/>
</dbReference>
<dbReference type="Gene3D" id="3.40.1050.10">
    <property type="entry name" value="Carbonic anhydrase"/>
    <property type="match status" value="1"/>
</dbReference>
<evidence type="ECO:0000256" key="4">
    <source>
        <dbReference type="ARBA" id="ARBA00022833"/>
    </source>
</evidence>
<dbReference type="GO" id="GO:0008270">
    <property type="term" value="F:zinc ion binding"/>
    <property type="evidence" value="ECO:0007669"/>
    <property type="project" value="UniProtKB-UniRule"/>
</dbReference>
<keyword evidence="3 7" id="KW-0479">Metal-binding</keyword>
<dbReference type="InterPro" id="IPR015892">
    <property type="entry name" value="Carbonic_anhydrase_CS"/>
</dbReference>
<dbReference type="GO" id="GO:0015976">
    <property type="term" value="P:carbon utilization"/>
    <property type="evidence" value="ECO:0007669"/>
    <property type="project" value="InterPro"/>
</dbReference>
<evidence type="ECO:0000256" key="8">
    <source>
        <dbReference type="RuleBase" id="RU003956"/>
    </source>
</evidence>
<proteinExistence type="inferred from homology"/>
<evidence type="ECO:0000256" key="2">
    <source>
        <dbReference type="ARBA" id="ARBA00012925"/>
    </source>
</evidence>
<dbReference type="KEGG" id="glt:GlitD10_1606"/>
<name>A0A1J0ADB5_9CYAN</name>
<dbReference type="InterPro" id="IPR001765">
    <property type="entry name" value="Carbonic_anhydrase"/>
</dbReference>
<reference evidence="9 10" key="1">
    <citation type="submission" date="2016-10" db="EMBL/GenBank/DDBJ databases">
        <title>Description of Gloeomargarita lithophora gen. nov., sp. nov., a thylakoid-bearing basal-branching cyanobacterium with intracellular carbonates, and proposal for Gloeomargaritales ord. nov.</title>
        <authorList>
            <person name="Moreira D."/>
            <person name="Tavera R."/>
            <person name="Benzerara K."/>
            <person name="Skouri-Panet F."/>
            <person name="Couradeau E."/>
            <person name="Gerard E."/>
            <person name="Loussert C."/>
            <person name="Novelo E."/>
            <person name="Zivanovic Y."/>
            <person name="Lopez-Garcia P."/>
        </authorList>
    </citation>
    <scope>NUCLEOTIDE SEQUENCE [LARGE SCALE GENOMIC DNA]</scope>
    <source>
        <strain evidence="9 10">D10</strain>
    </source>
</reference>
<dbReference type="STRING" id="1188229.GlitD10_1606"/>
<dbReference type="GO" id="GO:0004089">
    <property type="term" value="F:carbonate dehydratase activity"/>
    <property type="evidence" value="ECO:0007669"/>
    <property type="project" value="UniProtKB-UniRule"/>
</dbReference>
<dbReference type="InterPro" id="IPR036874">
    <property type="entry name" value="Carbonic_anhydrase_sf"/>
</dbReference>
<evidence type="ECO:0000256" key="1">
    <source>
        <dbReference type="ARBA" id="ARBA00006217"/>
    </source>
</evidence>
<feature type="binding site" evidence="7">
    <location>
        <position position="48"/>
    </location>
    <ligand>
        <name>Zn(2+)</name>
        <dbReference type="ChEBI" id="CHEBI:29105"/>
    </ligand>
</feature>
<keyword evidence="10" id="KW-1185">Reference proteome</keyword>
<evidence type="ECO:0000313" key="10">
    <source>
        <dbReference type="Proteomes" id="UP000180235"/>
    </source>
</evidence>
<keyword evidence="4 7" id="KW-0862">Zinc</keyword>
<gene>
    <name evidence="9" type="primary">can</name>
    <name evidence="9" type="ORF">GlitD10_1606</name>
</gene>
<dbReference type="RefSeq" id="WP_071454448.1">
    <property type="nucleotide sequence ID" value="NZ_CP017675.1"/>
</dbReference>
<dbReference type="EMBL" id="CP017675">
    <property type="protein sequence ID" value="APB33930.1"/>
    <property type="molecule type" value="Genomic_DNA"/>
</dbReference>
<comment type="similarity">
    <text evidence="1 8">Belongs to the beta-class carbonic anhydrase family.</text>
</comment>
<feature type="binding site" evidence="7">
    <location>
        <position position="50"/>
    </location>
    <ligand>
        <name>Zn(2+)</name>
        <dbReference type="ChEBI" id="CHEBI:29105"/>
    </ligand>
</feature>
<evidence type="ECO:0000256" key="5">
    <source>
        <dbReference type="ARBA" id="ARBA00023239"/>
    </source>
</evidence>
<sequence length="189" mass="19902">MTPESVLSELLAGNQRFSESRPVNPHHDLLRVQQVAEHQTPSAVILGCADSRVPPEVIFDQGIGDLFVIRNAGHQATLEDIASVEYAVAVLGSKVVLVLGHERCGAVSAALAGAAVPGIIEALFFGLRPAVELARQQAGDLVANTVRQNVGVQVKRLLVSEVIKKAVVAGELLVVGGYYGLKTGLVTLL</sequence>
<evidence type="ECO:0000256" key="6">
    <source>
        <dbReference type="ARBA" id="ARBA00048348"/>
    </source>
</evidence>
<evidence type="ECO:0000256" key="7">
    <source>
        <dbReference type="PIRSR" id="PIRSR601765-1"/>
    </source>
</evidence>
<comment type="function">
    <text evidence="8">Reversible hydration of carbon dioxide.</text>
</comment>
<dbReference type="AlphaFoldDB" id="A0A1J0ADB5"/>
<evidence type="ECO:0000313" key="9">
    <source>
        <dbReference type="EMBL" id="APB33930.1"/>
    </source>
</evidence>
<dbReference type="Proteomes" id="UP000180235">
    <property type="component" value="Chromosome"/>
</dbReference>
<comment type="catalytic activity">
    <reaction evidence="6 8">
        <text>hydrogencarbonate + H(+) = CO2 + H2O</text>
        <dbReference type="Rhea" id="RHEA:10748"/>
        <dbReference type="ChEBI" id="CHEBI:15377"/>
        <dbReference type="ChEBI" id="CHEBI:15378"/>
        <dbReference type="ChEBI" id="CHEBI:16526"/>
        <dbReference type="ChEBI" id="CHEBI:17544"/>
        <dbReference type="EC" id="4.2.1.1"/>
    </reaction>
</comment>
<protein>
    <recommendedName>
        <fullName evidence="2 8">Carbonic anhydrase</fullName>
        <ecNumber evidence="2 8">4.2.1.1</ecNumber>
    </recommendedName>
    <alternativeName>
        <fullName evidence="8">Carbonate dehydratase</fullName>
    </alternativeName>
</protein>
<dbReference type="OrthoDB" id="9797527at2"/>